<keyword evidence="5" id="KW-0479">Metal-binding</keyword>
<dbReference type="AlphaFoldDB" id="A0A644WRQ1"/>
<dbReference type="HAMAP" id="MF_01445">
    <property type="entry name" value="TsaD"/>
    <property type="match status" value="1"/>
</dbReference>
<evidence type="ECO:0000256" key="3">
    <source>
        <dbReference type="ARBA" id="ARBA00022679"/>
    </source>
</evidence>
<comment type="catalytic activity">
    <reaction evidence="8">
        <text>L-threonylcarbamoyladenylate + adenosine(37) in tRNA = N(6)-L-threonylcarbamoyladenosine(37) in tRNA + AMP + H(+)</text>
        <dbReference type="Rhea" id="RHEA:37059"/>
        <dbReference type="Rhea" id="RHEA-COMP:10162"/>
        <dbReference type="Rhea" id="RHEA-COMP:10163"/>
        <dbReference type="ChEBI" id="CHEBI:15378"/>
        <dbReference type="ChEBI" id="CHEBI:73682"/>
        <dbReference type="ChEBI" id="CHEBI:74411"/>
        <dbReference type="ChEBI" id="CHEBI:74418"/>
        <dbReference type="ChEBI" id="CHEBI:456215"/>
        <dbReference type="EC" id="2.3.1.234"/>
    </reaction>
</comment>
<evidence type="ECO:0000256" key="5">
    <source>
        <dbReference type="ARBA" id="ARBA00022723"/>
    </source>
</evidence>
<dbReference type="NCBIfam" id="TIGR00329">
    <property type="entry name" value="gcp_kae1"/>
    <property type="match status" value="1"/>
</dbReference>
<evidence type="ECO:0000256" key="4">
    <source>
        <dbReference type="ARBA" id="ARBA00022694"/>
    </source>
</evidence>
<comment type="caution">
    <text evidence="10">The sequence shown here is derived from an EMBL/GenBank/DDBJ whole genome shotgun (WGS) entry which is preliminary data.</text>
</comment>
<protein>
    <recommendedName>
        <fullName evidence="1">N(6)-L-threonylcarbamoyladenine synthase</fullName>
        <ecNumber evidence="1">2.3.1.234</ecNumber>
    </recommendedName>
</protein>
<dbReference type="PANTHER" id="PTHR11735">
    <property type="entry name" value="TRNA N6-ADENOSINE THREONYLCARBAMOYLTRANSFERASE"/>
    <property type="match status" value="1"/>
</dbReference>
<gene>
    <name evidence="10" type="primary">tsaD_24</name>
    <name evidence="10" type="ORF">SDC9_51234</name>
</gene>
<reference evidence="10" key="1">
    <citation type="submission" date="2019-08" db="EMBL/GenBank/DDBJ databases">
        <authorList>
            <person name="Kucharzyk K."/>
            <person name="Murdoch R.W."/>
            <person name="Higgins S."/>
            <person name="Loffler F."/>
        </authorList>
    </citation>
    <scope>NUCLEOTIDE SEQUENCE</scope>
</reference>
<dbReference type="Gene3D" id="3.30.420.40">
    <property type="match status" value="2"/>
</dbReference>
<feature type="domain" description="Gcp-like" evidence="9">
    <location>
        <begin position="26"/>
        <end position="311"/>
    </location>
</feature>
<dbReference type="SUPFAM" id="SSF53067">
    <property type="entry name" value="Actin-like ATPase domain"/>
    <property type="match status" value="2"/>
</dbReference>
<keyword evidence="6" id="KW-0408">Iron</keyword>
<keyword evidence="4" id="KW-0819">tRNA processing</keyword>
<dbReference type="Pfam" id="PF00814">
    <property type="entry name" value="TsaD"/>
    <property type="match status" value="1"/>
</dbReference>
<evidence type="ECO:0000259" key="9">
    <source>
        <dbReference type="Pfam" id="PF00814"/>
    </source>
</evidence>
<evidence type="ECO:0000256" key="2">
    <source>
        <dbReference type="ARBA" id="ARBA00022490"/>
    </source>
</evidence>
<dbReference type="GO" id="GO:0002949">
    <property type="term" value="P:tRNA threonylcarbamoyladenosine modification"/>
    <property type="evidence" value="ECO:0007669"/>
    <property type="project" value="InterPro"/>
</dbReference>
<proteinExistence type="inferred from homology"/>
<dbReference type="EMBL" id="VSSQ01001086">
    <property type="protein sequence ID" value="MPM04953.1"/>
    <property type="molecule type" value="Genomic_DNA"/>
</dbReference>
<name>A0A644WRQ1_9ZZZZ</name>
<dbReference type="InterPro" id="IPR017861">
    <property type="entry name" value="KAE1/TsaD"/>
</dbReference>
<evidence type="ECO:0000256" key="8">
    <source>
        <dbReference type="ARBA" id="ARBA00048117"/>
    </source>
</evidence>
<keyword evidence="3 10" id="KW-0808">Transferase</keyword>
<dbReference type="InterPro" id="IPR043129">
    <property type="entry name" value="ATPase_NBD"/>
</dbReference>
<dbReference type="InterPro" id="IPR000905">
    <property type="entry name" value="Gcp-like_dom"/>
</dbReference>
<evidence type="ECO:0000256" key="6">
    <source>
        <dbReference type="ARBA" id="ARBA00023004"/>
    </source>
</evidence>
<dbReference type="GO" id="GO:0046872">
    <property type="term" value="F:metal ion binding"/>
    <property type="evidence" value="ECO:0007669"/>
    <property type="project" value="UniProtKB-KW"/>
</dbReference>
<dbReference type="FunFam" id="3.30.420.40:FF:000040">
    <property type="entry name" value="tRNA N6-adenosine threonylcarbamoyltransferase"/>
    <property type="match status" value="1"/>
</dbReference>
<keyword evidence="7 10" id="KW-0012">Acyltransferase</keyword>
<dbReference type="PANTHER" id="PTHR11735:SF6">
    <property type="entry name" value="TRNA N6-ADENOSINE THREONYLCARBAMOYLTRANSFERASE, MITOCHONDRIAL"/>
    <property type="match status" value="1"/>
</dbReference>
<evidence type="ECO:0000256" key="7">
    <source>
        <dbReference type="ARBA" id="ARBA00023315"/>
    </source>
</evidence>
<accession>A0A644WRQ1</accession>
<organism evidence="10">
    <name type="scientific">bioreactor metagenome</name>
    <dbReference type="NCBI Taxonomy" id="1076179"/>
    <lineage>
        <taxon>unclassified sequences</taxon>
        <taxon>metagenomes</taxon>
        <taxon>ecological metagenomes</taxon>
    </lineage>
</organism>
<evidence type="ECO:0000256" key="1">
    <source>
        <dbReference type="ARBA" id="ARBA00012156"/>
    </source>
</evidence>
<dbReference type="NCBIfam" id="TIGR03723">
    <property type="entry name" value="T6A_TsaD_YgjD"/>
    <property type="match status" value="1"/>
</dbReference>
<dbReference type="FunFam" id="3.30.420.40:FF:000012">
    <property type="entry name" value="tRNA N6-adenosine threonylcarbamoyltransferase"/>
    <property type="match status" value="1"/>
</dbReference>
<dbReference type="CDD" id="cd24133">
    <property type="entry name" value="ASKHA_NBD_TsaD_bac"/>
    <property type="match status" value="1"/>
</dbReference>
<dbReference type="InterPro" id="IPR022450">
    <property type="entry name" value="TsaD"/>
</dbReference>
<keyword evidence="2" id="KW-0963">Cytoplasm</keyword>
<sequence length="336" mass="35943">MESKLILSIESSCDETSAAVVKDGREVLSNIIASQIETHKKYGGVVPEVASRMHIEVVNGVVMEALEDAGVKLEEIDAIGVTYGPGLVGALLVGLQYAKGLSYSSKKPLVGVNHIEGHICANYIEHKDLKPPFVSLVVSGGHTFIVHVKDYGEYEVIGQTRDDAAGEAYDKVARALGLGYPGGPKIDKLAKEGNENAIEFPKANFHDDTLDFSFSGVKSAVLNYINKCKMQNIDINKADVAASFQKAVIDVLKQNVLKTCKQKNINKIAIAGGVASNSALRKSLIEAAAKKGIDVLFPSPILCTDNAAMIGSAAYFNYIKGLESPLNINAKPNLKL</sequence>
<dbReference type="PRINTS" id="PR00789">
    <property type="entry name" value="OSIALOPTASE"/>
</dbReference>
<dbReference type="EC" id="2.3.1.234" evidence="1"/>
<dbReference type="GO" id="GO:0061711">
    <property type="term" value="F:tRNA N(6)-L-threonylcarbamoyladenine synthase activity"/>
    <property type="evidence" value="ECO:0007669"/>
    <property type="project" value="UniProtKB-EC"/>
</dbReference>
<evidence type="ECO:0000313" key="10">
    <source>
        <dbReference type="EMBL" id="MPM04953.1"/>
    </source>
</evidence>